<accession>A0A6S7D1E7</accession>
<evidence type="ECO:0000313" key="1">
    <source>
        <dbReference type="EMBL" id="CAB3793464.1"/>
    </source>
</evidence>
<dbReference type="EMBL" id="CADIKM010000017">
    <property type="protein sequence ID" value="CAB3793464.1"/>
    <property type="molecule type" value="Genomic_DNA"/>
</dbReference>
<sequence>MKHARKAGMALRTRQDDLQLNRGSTVNRHIECAQAVRAAVEARDKGGADLLVFGMHEIGVTVRGIGKVHRKAQCRPRARPSGDTFSPASKLLKRMPSTRPRAVSLSINSSHAEAGISGRNLHSTIWRIGMVSRSLAKWTRLESTCWQKPMRCAMFRGPKGHRFMRAITTSCGLAVSP</sequence>
<dbReference type="AlphaFoldDB" id="A0A6S7D1E7"/>
<gene>
    <name evidence="1" type="ORF">LMG28138_03544</name>
</gene>
<organism evidence="1 2">
    <name type="scientific">Pararobbsia alpina</name>
    <dbReference type="NCBI Taxonomy" id="621374"/>
    <lineage>
        <taxon>Bacteria</taxon>
        <taxon>Pseudomonadati</taxon>
        <taxon>Pseudomonadota</taxon>
        <taxon>Betaproteobacteria</taxon>
        <taxon>Burkholderiales</taxon>
        <taxon>Burkholderiaceae</taxon>
        <taxon>Pararobbsia</taxon>
    </lineage>
</organism>
<protein>
    <submittedName>
        <fullName evidence="1">Uncharacterized protein</fullName>
    </submittedName>
</protein>
<name>A0A6S7D1E7_9BURK</name>
<proteinExistence type="predicted"/>
<reference evidence="1 2" key="1">
    <citation type="submission" date="2020-04" db="EMBL/GenBank/DDBJ databases">
        <authorList>
            <person name="De Canck E."/>
        </authorList>
    </citation>
    <scope>NUCLEOTIDE SEQUENCE [LARGE SCALE GENOMIC DNA]</scope>
    <source>
        <strain evidence="1 2">LMG 28138</strain>
    </source>
</reference>
<keyword evidence="2" id="KW-1185">Reference proteome</keyword>
<evidence type="ECO:0000313" key="2">
    <source>
        <dbReference type="Proteomes" id="UP000494115"/>
    </source>
</evidence>
<dbReference type="Proteomes" id="UP000494115">
    <property type="component" value="Unassembled WGS sequence"/>
</dbReference>